<dbReference type="KEGG" id="lang:109342464"/>
<dbReference type="InterPro" id="IPR055513">
    <property type="entry name" value="DUF7086"/>
</dbReference>
<evidence type="ECO:0000259" key="2">
    <source>
        <dbReference type="Pfam" id="PF23324"/>
    </source>
</evidence>
<dbReference type="PANTHER" id="PTHR34272">
    <property type="entry name" value="EXPRESSED PROTEIN"/>
    <property type="match status" value="1"/>
</dbReference>
<proteinExistence type="predicted"/>
<dbReference type="Proteomes" id="UP000188354">
    <property type="component" value="Chromosome LG03"/>
</dbReference>
<protein>
    <recommendedName>
        <fullName evidence="2">DUF7086 domain-containing protein</fullName>
    </recommendedName>
</protein>
<feature type="compositionally biased region" description="Polar residues" evidence="1">
    <location>
        <begin position="22"/>
        <end position="46"/>
    </location>
</feature>
<name>A0A1J7IIK3_LUPAN</name>
<dbReference type="STRING" id="3871.A0A1J7IIK3"/>
<evidence type="ECO:0000313" key="3">
    <source>
        <dbReference type="EMBL" id="OIW14761.1"/>
    </source>
</evidence>
<organism evidence="3 4">
    <name type="scientific">Lupinus angustifolius</name>
    <name type="common">Narrow-leaved blue lupine</name>
    <dbReference type="NCBI Taxonomy" id="3871"/>
    <lineage>
        <taxon>Eukaryota</taxon>
        <taxon>Viridiplantae</taxon>
        <taxon>Streptophyta</taxon>
        <taxon>Embryophyta</taxon>
        <taxon>Tracheophyta</taxon>
        <taxon>Spermatophyta</taxon>
        <taxon>Magnoliopsida</taxon>
        <taxon>eudicotyledons</taxon>
        <taxon>Gunneridae</taxon>
        <taxon>Pentapetalae</taxon>
        <taxon>rosids</taxon>
        <taxon>fabids</taxon>
        <taxon>Fabales</taxon>
        <taxon>Fabaceae</taxon>
        <taxon>Papilionoideae</taxon>
        <taxon>50 kb inversion clade</taxon>
        <taxon>genistoids sensu lato</taxon>
        <taxon>core genistoids</taxon>
        <taxon>Genisteae</taxon>
        <taxon>Lupinus</taxon>
    </lineage>
</organism>
<dbReference type="EMBL" id="CM007363">
    <property type="protein sequence ID" value="OIW14761.1"/>
    <property type="molecule type" value="Genomic_DNA"/>
</dbReference>
<accession>A0A1J7IIK3</accession>
<evidence type="ECO:0000313" key="4">
    <source>
        <dbReference type="Proteomes" id="UP000188354"/>
    </source>
</evidence>
<dbReference type="OMA" id="KRCERRY"/>
<dbReference type="OrthoDB" id="1900495at2759"/>
<gene>
    <name evidence="3" type="ORF">TanjilG_05382</name>
</gene>
<feature type="region of interest" description="Disordered" evidence="1">
    <location>
        <begin position="1"/>
        <end position="46"/>
    </location>
</feature>
<dbReference type="PANTHER" id="PTHR34272:SF1">
    <property type="entry name" value="EXPRESSED PROTEIN"/>
    <property type="match status" value="1"/>
</dbReference>
<reference evidence="3 4" key="1">
    <citation type="journal article" date="2017" name="Plant Biotechnol. J.">
        <title>A comprehensive draft genome sequence for lupin (Lupinus angustifolius), an emerging health food: insights into plant-microbe interactions and legume evolution.</title>
        <authorList>
            <person name="Hane J.K."/>
            <person name="Ming Y."/>
            <person name="Kamphuis L.G."/>
            <person name="Nelson M.N."/>
            <person name="Garg G."/>
            <person name="Atkins C.A."/>
            <person name="Bayer P.E."/>
            <person name="Bravo A."/>
            <person name="Bringans S."/>
            <person name="Cannon S."/>
            <person name="Edwards D."/>
            <person name="Foley R."/>
            <person name="Gao L.L."/>
            <person name="Harrison M.J."/>
            <person name="Huang W."/>
            <person name="Hurgobin B."/>
            <person name="Li S."/>
            <person name="Liu C.W."/>
            <person name="McGrath A."/>
            <person name="Morahan G."/>
            <person name="Murray J."/>
            <person name="Weller J."/>
            <person name="Jian J."/>
            <person name="Singh K.B."/>
        </authorList>
    </citation>
    <scope>NUCLEOTIDE SEQUENCE [LARGE SCALE GENOMIC DNA]</scope>
    <source>
        <strain evidence="4">cv. Tanjil</strain>
        <tissue evidence="3">Whole plant</tissue>
    </source>
</reference>
<sequence length="269" mass="30985">MGRDESNEEKKRKYFAKEDDIASTSNPTQRPRITRNINSSKQPTSSVVLRLGLLPSSSRFDLNSSPPPSPPSPLPLDVNRLSRVAVDPPTRVPRNQTQPTRIRHSDEIIPPPFPWATNRHAMVHTLTYLVHNQIQTIAGDVQCKRCGRNFVIEFDVRQKFLEVSNFIVEKMDNMHDRAPDIWLNPTLPSCRYCGQENCVKPLITYKNNKGSINWLFLLLGQWLGLCTIDQLKYFCKHTRNHRTGAKDRVLYATYIELCKQIYPQGPFSR</sequence>
<dbReference type="Pfam" id="PF23324">
    <property type="entry name" value="DUF7086"/>
    <property type="match status" value="1"/>
</dbReference>
<keyword evidence="4" id="KW-1185">Reference proteome</keyword>
<dbReference type="AlphaFoldDB" id="A0A1J7IIK3"/>
<feature type="region of interest" description="Disordered" evidence="1">
    <location>
        <begin position="88"/>
        <end position="108"/>
    </location>
</feature>
<dbReference type="Gramene" id="OIW14761">
    <property type="protein sequence ID" value="OIW14761"/>
    <property type="gene ID" value="TanjilG_05382"/>
</dbReference>
<feature type="domain" description="DUF7086" evidence="2">
    <location>
        <begin position="127"/>
        <end position="261"/>
    </location>
</feature>
<feature type="compositionally biased region" description="Basic and acidic residues" evidence="1">
    <location>
        <begin position="1"/>
        <end position="20"/>
    </location>
</feature>
<evidence type="ECO:0000256" key="1">
    <source>
        <dbReference type="SAM" id="MobiDB-lite"/>
    </source>
</evidence>